<dbReference type="EMBL" id="BAAAQM010000035">
    <property type="protein sequence ID" value="GAA1985129.1"/>
    <property type="molecule type" value="Genomic_DNA"/>
</dbReference>
<dbReference type="InterPro" id="IPR038765">
    <property type="entry name" value="Papain-like_cys_pep_sf"/>
</dbReference>
<dbReference type="InterPro" id="IPR058502">
    <property type="entry name" value="PLL-like_beta-prop"/>
</dbReference>
<dbReference type="Gene3D" id="2.120.10.70">
    <property type="entry name" value="Fucose-specific lectin"/>
    <property type="match status" value="2"/>
</dbReference>
<evidence type="ECO:0000313" key="3">
    <source>
        <dbReference type="EMBL" id="GAA1985129.1"/>
    </source>
</evidence>
<proteinExistence type="predicted"/>
<feature type="chain" id="PRO_5045075991" description="Peptidase C51 domain-containing protein" evidence="1">
    <location>
        <begin position="30"/>
        <end position="999"/>
    </location>
</feature>
<gene>
    <name evidence="3" type="ORF">GCM10009838_54090</name>
</gene>
<dbReference type="Pfam" id="PF26607">
    <property type="entry name" value="DUF8189"/>
    <property type="match status" value="1"/>
</dbReference>
<reference evidence="3 4" key="1">
    <citation type="journal article" date="2019" name="Int. J. Syst. Evol. Microbiol.">
        <title>The Global Catalogue of Microorganisms (GCM) 10K type strain sequencing project: providing services to taxonomists for standard genome sequencing and annotation.</title>
        <authorList>
            <consortium name="The Broad Institute Genomics Platform"/>
            <consortium name="The Broad Institute Genome Sequencing Center for Infectious Disease"/>
            <person name="Wu L."/>
            <person name="Ma J."/>
        </authorList>
    </citation>
    <scope>NUCLEOTIDE SEQUENCE [LARGE SCALE GENOMIC DNA]</scope>
    <source>
        <strain evidence="3 4">JCM 16013</strain>
    </source>
</reference>
<evidence type="ECO:0000313" key="4">
    <source>
        <dbReference type="Proteomes" id="UP001499854"/>
    </source>
</evidence>
<feature type="domain" description="Peptidase C51" evidence="2">
    <location>
        <begin position="304"/>
        <end position="446"/>
    </location>
</feature>
<name>A0ABN2SE58_9ACTN</name>
<dbReference type="PROSITE" id="PS50911">
    <property type="entry name" value="CHAP"/>
    <property type="match status" value="1"/>
</dbReference>
<dbReference type="Proteomes" id="UP001499854">
    <property type="component" value="Unassembled WGS sequence"/>
</dbReference>
<keyword evidence="4" id="KW-1185">Reference proteome</keyword>
<organism evidence="3 4">
    <name type="scientific">Catenulispora subtropica</name>
    <dbReference type="NCBI Taxonomy" id="450798"/>
    <lineage>
        <taxon>Bacteria</taxon>
        <taxon>Bacillati</taxon>
        <taxon>Actinomycetota</taxon>
        <taxon>Actinomycetes</taxon>
        <taxon>Catenulisporales</taxon>
        <taxon>Catenulisporaceae</taxon>
        <taxon>Catenulispora</taxon>
    </lineage>
</organism>
<protein>
    <recommendedName>
        <fullName evidence="2">Peptidase C51 domain-containing protein</fullName>
    </recommendedName>
</protein>
<dbReference type="SUPFAM" id="SSF89372">
    <property type="entry name" value="Fucose-specific lectin"/>
    <property type="match status" value="2"/>
</dbReference>
<evidence type="ECO:0000259" key="2">
    <source>
        <dbReference type="PROSITE" id="PS50911"/>
    </source>
</evidence>
<dbReference type="Gene3D" id="3.90.1720.10">
    <property type="entry name" value="endopeptidase domain like (from Nostoc punctiforme)"/>
    <property type="match status" value="1"/>
</dbReference>
<accession>A0ABN2SE58</accession>
<comment type="caution">
    <text evidence="3">The sequence shown here is derived from an EMBL/GenBank/DDBJ whole genome shotgun (WGS) entry which is preliminary data.</text>
</comment>
<keyword evidence="1" id="KW-0732">Signal</keyword>
<dbReference type="InterPro" id="IPR007921">
    <property type="entry name" value="CHAP_dom"/>
</dbReference>
<dbReference type="SUPFAM" id="SSF54001">
    <property type="entry name" value="Cysteine proteinases"/>
    <property type="match status" value="1"/>
</dbReference>
<sequence length="999" mass="102796">MNTRTQRLRRLWRATCVPLAVSLCATVLTAPTVLLTAATAAADATPSPQQVTVDNVQLTIATKDFPSASLTASQPGDALQGADATVNAPTFARFSIVGVPFGYGDADEDPALGDAATGQAETWQQTLSADWASQGATVGTGPVANLFGQQVAGTLIQPTIPADGITPRQVDMVQWVVEAGGRLWIVKDMQDHTADTAAFATDLTVTSPNVDVATSIGTGAGTGAVTSPNQTYAVGNAMSMAVSGNGTTSGETSSLPALPRPSWWKGSGPCDSGNSTSKYPNFALHNSHGVVPSFRGLVACGPTRSDRANVHDGEPTVSIGGFGEYEWECVELSQRYLYLAGYTSGGYGSMGNTVVDHYPGTKMKKIANNAVAGVVPVAGDVVSMNHSNYAGHTAVVIGSNVDSSGNGVITVLQNNWDDTGVGTMKVTGWKVHSENDWGGTDVNWLHDPNNTGTSGPPPATPGVTLGGVTDGQQNVTGTVTLTANPSMAVDGVYYHIVNQSTGYDTVSPEIFGGAPYSYSVNTLNLPNGTYRAYATAPLSGHPTGISRQSAFTVNNNPIPAPPQLTVPSGRSFGTVDLSATSSGATQITYFVDGANIGNSPSGGTLNWNTVNVTDGPHAITAVARNGAGSSTLSTAKSVIIDNNRSHSSSPAAAQSNGTVDVLFAGADGTPNHTFFLPGGQWTVPASMGPAGSGMASQVSTVTSSAGVVDAFWKGVDGNLWHVFYYPPTASWSQPQIIPGMGTLGGAPFAVADTTGRIDVFWKGADAVAHLWHTSYDGNWASSPDDLTPNVDATSDLASDPAPVVTAPGTVDVFWKGGNGTLWHVFDLAGRPWASPNAIPNMGTLGGAPKAVGQIDGTVDVFWKGGDAIAHLWHAAYHGSWSTQPDDLTPSADAAGDLGSDPVPVSSAPGTVDVFWQGGNGTLWHVFDLAGNPWANPTAIPNIGTIGGTPFAAAQPNGTIDVFWKATGSTPGMWHTWWNPGGTWGSVPAQSLGGAMATNF</sequence>
<feature type="signal peptide" evidence="1">
    <location>
        <begin position="1"/>
        <end position="29"/>
    </location>
</feature>
<evidence type="ECO:0000256" key="1">
    <source>
        <dbReference type="SAM" id="SignalP"/>
    </source>
</evidence>